<keyword evidence="3" id="KW-1185">Reference proteome</keyword>
<dbReference type="EMBL" id="CP035733">
    <property type="protein sequence ID" value="QGY81752.1"/>
    <property type="molecule type" value="Genomic_DNA"/>
</dbReference>
<accession>A0A6I6LHJ9</accession>
<dbReference type="OrthoDB" id="9795306at2"/>
<dbReference type="Pfam" id="PF18029">
    <property type="entry name" value="Glyoxalase_6"/>
    <property type="match status" value="1"/>
</dbReference>
<dbReference type="AlphaFoldDB" id="A0A6I6LHJ9"/>
<dbReference type="RefSeq" id="WP_158902238.1">
    <property type="nucleotide sequence ID" value="NZ_CP035733.1"/>
</dbReference>
<sequence>MSAWKPEGYSSVSPYLMCADPEGLIAFLVAVFGAGQVRRFDRPDGSLMHAEMRIDDSIVMVGGGATQHLSSEVHIHLYVPDAAAVYDRALAQGAEAVQPPIRKSADDDLRGGFKDPAGNIWWVATQ</sequence>
<dbReference type="SUPFAM" id="SSF54593">
    <property type="entry name" value="Glyoxalase/Bleomycin resistance protein/Dihydroxybiphenyl dioxygenase"/>
    <property type="match status" value="1"/>
</dbReference>
<proteinExistence type="predicted"/>
<protein>
    <submittedName>
        <fullName evidence="2">VOC family protein</fullName>
    </submittedName>
</protein>
<dbReference type="KEGG" id="slaa:EUU25_14675"/>
<feature type="domain" description="VOC" evidence="1">
    <location>
        <begin position="8"/>
        <end position="126"/>
    </location>
</feature>
<evidence type="ECO:0000259" key="1">
    <source>
        <dbReference type="PROSITE" id="PS51819"/>
    </source>
</evidence>
<reference evidence="3" key="1">
    <citation type="submission" date="2019-01" db="EMBL/GenBank/DDBJ databases">
        <title>Sphingorhabdus lacus sp.nov., isolated from an oligotrophic freshwater lake.</title>
        <authorList>
            <person name="Park M."/>
        </authorList>
    </citation>
    <scope>NUCLEOTIDE SEQUENCE [LARGE SCALE GENOMIC DNA]</scope>
    <source>
        <strain evidence="3">IMCC1753</strain>
    </source>
</reference>
<dbReference type="PROSITE" id="PS51819">
    <property type="entry name" value="VOC"/>
    <property type="match status" value="1"/>
</dbReference>
<evidence type="ECO:0000313" key="2">
    <source>
        <dbReference type="EMBL" id="QGY81752.1"/>
    </source>
</evidence>
<dbReference type="InterPro" id="IPR037523">
    <property type="entry name" value="VOC_core"/>
</dbReference>
<dbReference type="PANTHER" id="PTHR34109:SF1">
    <property type="entry name" value="VOC DOMAIN-CONTAINING PROTEIN"/>
    <property type="match status" value="1"/>
</dbReference>
<gene>
    <name evidence="2" type="ORF">EUU25_14675</name>
</gene>
<dbReference type="InterPro" id="IPR041581">
    <property type="entry name" value="Glyoxalase_6"/>
</dbReference>
<evidence type="ECO:0000313" key="3">
    <source>
        <dbReference type="Proteomes" id="UP000428803"/>
    </source>
</evidence>
<dbReference type="Gene3D" id="3.30.720.120">
    <property type="match status" value="1"/>
</dbReference>
<dbReference type="Gene3D" id="3.30.720.110">
    <property type="match status" value="1"/>
</dbReference>
<dbReference type="CDD" id="cd07246">
    <property type="entry name" value="VOC_like"/>
    <property type="match status" value="1"/>
</dbReference>
<dbReference type="PANTHER" id="PTHR34109">
    <property type="entry name" value="BNAUNNG04460D PROTEIN-RELATED"/>
    <property type="match status" value="1"/>
</dbReference>
<dbReference type="InterPro" id="IPR029068">
    <property type="entry name" value="Glyas_Bleomycin-R_OHBP_Dase"/>
</dbReference>
<dbReference type="Proteomes" id="UP000428803">
    <property type="component" value="Chromosome"/>
</dbReference>
<name>A0A6I6LHJ9_9SPHN</name>
<organism evidence="2 3">
    <name type="scientific">Sphingorhabdus lacus</name>
    <dbReference type="NCBI Taxonomy" id="392610"/>
    <lineage>
        <taxon>Bacteria</taxon>
        <taxon>Pseudomonadati</taxon>
        <taxon>Pseudomonadota</taxon>
        <taxon>Alphaproteobacteria</taxon>
        <taxon>Sphingomonadales</taxon>
        <taxon>Sphingomonadaceae</taxon>
        <taxon>Sphingorhabdus</taxon>
    </lineage>
</organism>